<evidence type="ECO:0000259" key="10">
    <source>
        <dbReference type="Pfam" id="PF02753"/>
    </source>
</evidence>
<dbReference type="InterPro" id="IPR016148">
    <property type="entry name" value="Pili_assmbl_chaperone_C"/>
</dbReference>
<dbReference type="EMBL" id="JRXE01000039">
    <property type="protein sequence ID" value="KOC87486.1"/>
    <property type="molecule type" value="Genomic_DNA"/>
</dbReference>
<organism evidence="12 13">
    <name type="scientific">Winslowiella iniecta</name>
    <dbReference type="NCBI Taxonomy" id="1560201"/>
    <lineage>
        <taxon>Bacteria</taxon>
        <taxon>Pseudomonadati</taxon>
        <taxon>Pseudomonadota</taxon>
        <taxon>Gammaproteobacteria</taxon>
        <taxon>Enterobacterales</taxon>
        <taxon>Erwiniaceae</taxon>
        <taxon>Winslowiella</taxon>
    </lineage>
</organism>
<dbReference type="STRING" id="1560201.NG42_20395"/>
<feature type="chain" id="PRO_5008219273" evidence="8">
    <location>
        <begin position="26"/>
        <end position="249"/>
    </location>
</feature>
<evidence type="ECO:0000313" key="11">
    <source>
        <dbReference type="EMBL" id="KOC87486.1"/>
    </source>
</evidence>
<keyword evidence="3" id="KW-1029">Fimbrium biogenesis</keyword>
<sequence length="249" mass="27857">MKLNLSGRAVAVILLVNLNTSMAMAAIALDRTRVIYNAGDKAISLSISNENKQLPFLAQSWLTDEQGEKISSPLMVLPPVQRVEPGERSQIKIQALPAAESLAQDRETLFYFNLREIPPRSDKPNTLQIALQTSIKLFYRPQAIVPGEAERLTPWQQQLTLTRRDDRYQIANPTPYFITLVDARHHQKSTTAAGFAPLMIAPRDKAWLGGSLSSLGSEPVLTYVNDYGGRTELKFRCEADRCRAVVEHK</sequence>
<dbReference type="PANTHER" id="PTHR30251">
    <property type="entry name" value="PILUS ASSEMBLY CHAPERONE"/>
    <property type="match status" value="1"/>
</dbReference>
<dbReference type="FunFam" id="2.60.40.10:FF:000458">
    <property type="entry name" value="Molecular chaperone FimC"/>
    <property type="match status" value="1"/>
</dbReference>
<feature type="domain" description="Pili assembly chaperone N-terminal" evidence="9">
    <location>
        <begin position="27"/>
        <end position="144"/>
    </location>
</feature>
<dbReference type="GO" id="GO:0030288">
    <property type="term" value="C:outer membrane-bounded periplasmic space"/>
    <property type="evidence" value="ECO:0007669"/>
    <property type="project" value="InterPro"/>
</dbReference>
<dbReference type="Pfam" id="PF02753">
    <property type="entry name" value="PapD_C"/>
    <property type="match status" value="1"/>
</dbReference>
<dbReference type="InterPro" id="IPR001829">
    <property type="entry name" value="Pili_assmbl_chaperone_bac"/>
</dbReference>
<dbReference type="InterPro" id="IPR013783">
    <property type="entry name" value="Ig-like_fold"/>
</dbReference>
<feature type="signal peptide" evidence="8">
    <location>
        <begin position="1"/>
        <end position="25"/>
    </location>
</feature>
<dbReference type="SUPFAM" id="SSF49584">
    <property type="entry name" value="Periplasmic chaperone C-domain"/>
    <property type="match status" value="1"/>
</dbReference>
<proteinExistence type="inferred from homology"/>
<comment type="similarity">
    <text evidence="2 7">Belongs to the periplasmic pilus chaperone family.</text>
</comment>
<keyword evidence="5" id="KW-0574">Periplasm</keyword>
<dbReference type="Proteomes" id="UP000037088">
    <property type="component" value="Unassembled WGS sequence"/>
</dbReference>
<evidence type="ECO:0000256" key="3">
    <source>
        <dbReference type="ARBA" id="ARBA00022558"/>
    </source>
</evidence>
<dbReference type="PATRIC" id="fig|1560201.3.peg.4329"/>
<protein>
    <submittedName>
        <fullName evidence="12">Molecular chaperone</fullName>
    </submittedName>
</protein>
<comment type="caution">
    <text evidence="12">The sequence shown here is derived from an EMBL/GenBank/DDBJ whole genome shotgun (WGS) entry which is preliminary data.</text>
</comment>
<accession>A0A0L7SWU5</accession>
<dbReference type="PRINTS" id="PR00969">
    <property type="entry name" value="CHAPERONPILI"/>
</dbReference>
<evidence type="ECO:0000256" key="5">
    <source>
        <dbReference type="ARBA" id="ARBA00022764"/>
    </source>
</evidence>
<dbReference type="InterPro" id="IPR016147">
    <property type="entry name" value="Pili_assmbl_chaperone_N"/>
</dbReference>
<keyword evidence="14" id="KW-1185">Reference proteome</keyword>
<dbReference type="PROSITE" id="PS00635">
    <property type="entry name" value="PILI_CHAPERONE"/>
    <property type="match status" value="1"/>
</dbReference>
<dbReference type="Pfam" id="PF00345">
    <property type="entry name" value="PapD_N"/>
    <property type="match status" value="1"/>
</dbReference>
<dbReference type="InterPro" id="IPR036316">
    <property type="entry name" value="Pili_assmbl_chap_C_dom_sf"/>
</dbReference>
<dbReference type="AlphaFoldDB" id="A0A0L7SWU5"/>
<dbReference type="InterPro" id="IPR008962">
    <property type="entry name" value="PapD-like_sf"/>
</dbReference>
<dbReference type="InterPro" id="IPR018046">
    <property type="entry name" value="Pili_assmbl_chaperone_CS"/>
</dbReference>
<evidence type="ECO:0000256" key="8">
    <source>
        <dbReference type="SAM" id="SignalP"/>
    </source>
</evidence>
<dbReference type="InterPro" id="IPR050643">
    <property type="entry name" value="Periplasmic_pilus_chap"/>
</dbReference>
<evidence type="ECO:0000256" key="7">
    <source>
        <dbReference type="RuleBase" id="RU003918"/>
    </source>
</evidence>
<dbReference type="PANTHER" id="PTHR30251:SF6">
    <property type="entry name" value="FIMBRIAL CHAPERONE YFCS-RELATED"/>
    <property type="match status" value="1"/>
</dbReference>
<evidence type="ECO:0000256" key="6">
    <source>
        <dbReference type="ARBA" id="ARBA00023186"/>
    </source>
</evidence>
<dbReference type="SUPFAM" id="SSF49354">
    <property type="entry name" value="PapD-like"/>
    <property type="match status" value="1"/>
</dbReference>
<dbReference type="EMBL" id="JRXF01000063">
    <property type="protein sequence ID" value="KOC87612.1"/>
    <property type="molecule type" value="Genomic_DNA"/>
</dbReference>
<dbReference type="OrthoDB" id="9131059at2"/>
<dbReference type="RefSeq" id="WP_052902652.1">
    <property type="nucleotide sequence ID" value="NZ_JRXE01000039.1"/>
</dbReference>
<evidence type="ECO:0000313" key="13">
    <source>
        <dbReference type="Proteomes" id="UP000036851"/>
    </source>
</evidence>
<evidence type="ECO:0000256" key="1">
    <source>
        <dbReference type="ARBA" id="ARBA00004418"/>
    </source>
</evidence>
<evidence type="ECO:0000313" key="12">
    <source>
        <dbReference type="EMBL" id="KOC87612.1"/>
    </source>
</evidence>
<dbReference type="GO" id="GO:0071555">
    <property type="term" value="P:cell wall organization"/>
    <property type="evidence" value="ECO:0007669"/>
    <property type="project" value="InterPro"/>
</dbReference>
<dbReference type="Proteomes" id="UP000036851">
    <property type="component" value="Unassembled WGS sequence"/>
</dbReference>
<evidence type="ECO:0000256" key="4">
    <source>
        <dbReference type="ARBA" id="ARBA00022729"/>
    </source>
</evidence>
<evidence type="ECO:0000259" key="9">
    <source>
        <dbReference type="Pfam" id="PF00345"/>
    </source>
</evidence>
<feature type="domain" description="Pili assembly chaperone C-terminal" evidence="10">
    <location>
        <begin position="171"/>
        <end position="231"/>
    </location>
</feature>
<name>A0A0L7SWU5_9GAMM</name>
<reference evidence="13 14" key="1">
    <citation type="journal article" date="2015" name="Int. J. Syst. Evol. Microbiol.">
        <title>Erwinia iniecta sp. nov., isolated from Russian wheat aphids (Diuraphis noxia).</title>
        <authorList>
            <person name="Campillo T."/>
            <person name="Luna E."/>
            <person name="Portier P."/>
            <person name="Fischer-Le Saux M."/>
            <person name="Lapitan N."/>
            <person name="Tisserat N.A."/>
            <person name="Leach J.E."/>
        </authorList>
    </citation>
    <scope>NUCLEOTIDE SEQUENCE [LARGE SCALE GENOMIC DNA]</scope>
    <source>
        <strain evidence="11 14">B120</strain>
        <strain evidence="12 13">B149</strain>
    </source>
</reference>
<gene>
    <name evidence="11" type="ORF">NG42_20395</name>
    <name evidence="12" type="ORF">NG43_21295</name>
</gene>
<comment type="subcellular location">
    <subcellularLocation>
        <location evidence="1 7">Periplasm</location>
    </subcellularLocation>
</comment>
<dbReference type="Gene3D" id="2.60.40.10">
    <property type="entry name" value="Immunoglobulins"/>
    <property type="match status" value="2"/>
</dbReference>
<keyword evidence="4 8" id="KW-0732">Signal</keyword>
<evidence type="ECO:0000256" key="2">
    <source>
        <dbReference type="ARBA" id="ARBA00007399"/>
    </source>
</evidence>
<evidence type="ECO:0000313" key="14">
    <source>
        <dbReference type="Proteomes" id="UP000037088"/>
    </source>
</evidence>
<keyword evidence="6 7" id="KW-0143">Chaperone</keyword>